<evidence type="ECO:0000256" key="1">
    <source>
        <dbReference type="ARBA" id="ARBA00010633"/>
    </source>
</evidence>
<dbReference type="InterPro" id="IPR029063">
    <property type="entry name" value="SAM-dependent_MTases_sf"/>
</dbReference>
<dbReference type="PANTHER" id="PTHR13610:SF11">
    <property type="entry name" value="METHYLTRANSFERASE DOMAIN-CONTAINING PROTEIN"/>
    <property type="match status" value="1"/>
</dbReference>
<dbReference type="GO" id="GO:0031151">
    <property type="term" value="F:histone H3K79 methyltransferase activity"/>
    <property type="evidence" value="ECO:0007669"/>
    <property type="project" value="InterPro"/>
</dbReference>
<dbReference type="Gene3D" id="3.40.50.150">
    <property type="entry name" value="Vaccinia Virus protein VP39"/>
    <property type="match status" value="1"/>
</dbReference>
<dbReference type="PANTHER" id="PTHR13610">
    <property type="entry name" value="METHYLTRANSFERASE DOMAIN-CONTAINING PROTEIN"/>
    <property type="match status" value="1"/>
</dbReference>
<dbReference type="AlphaFoldDB" id="A0A8J5XNC9"/>
<keyword evidence="3" id="KW-0808">Transferase</keyword>
<dbReference type="InterPro" id="IPR025789">
    <property type="entry name" value="DOT1_dom"/>
</dbReference>
<protein>
    <recommendedName>
        <fullName evidence="5">DOT1 domain-containing protein</fullName>
    </recommendedName>
</protein>
<keyword evidence="4" id="KW-0949">S-adenosyl-L-methionine</keyword>
<dbReference type="SUPFAM" id="SSF53335">
    <property type="entry name" value="S-adenosyl-L-methionine-dependent methyltransferases"/>
    <property type="match status" value="1"/>
</dbReference>
<feature type="domain" description="DOT1" evidence="5">
    <location>
        <begin position="38"/>
        <end position="91"/>
    </location>
</feature>
<proteinExistence type="inferred from homology"/>
<dbReference type="GO" id="GO:1905706">
    <property type="term" value="P:regulation of mitochondrial ATP synthesis coupled proton transport"/>
    <property type="evidence" value="ECO:0007669"/>
    <property type="project" value="TreeGrafter"/>
</dbReference>
<dbReference type="Pfam" id="PF08123">
    <property type="entry name" value="DOT1"/>
    <property type="match status" value="1"/>
</dbReference>
<evidence type="ECO:0000256" key="3">
    <source>
        <dbReference type="ARBA" id="ARBA00022679"/>
    </source>
</evidence>
<dbReference type="GO" id="GO:0005739">
    <property type="term" value="C:mitochondrion"/>
    <property type="evidence" value="ECO:0007669"/>
    <property type="project" value="TreeGrafter"/>
</dbReference>
<evidence type="ECO:0000256" key="2">
    <source>
        <dbReference type="ARBA" id="ARBA00022603"/>
    </source>
</evidence>
<name>A0A8J5XNC9_DIALT</name>
<reference evidence="6" key="1">
    <citation type="submission" date="2021-05" db="EMBL/GenBank/DDBJ databases">
        <title>The genome of the haptophyte Pavlova lutheri (Diacronema luteri, Pavlovales) - a model for lipid biosynthesis in eukaryotic algae.</title>
        <authorList>
            <person name="Hulatt C.J."/>
            <person name="Posewitz M.C."/>
        </authorList>
    </citation>
    <scope>NUCLEOTIDE SEQUENCE</scope>
    <source>
        <strain evidence="6">NIVA-4/92</strain>
    </source>
</reference>
<comment type="similarity">
    <text evidence="1">Belongs to the ANT/ATPSC lysine N-methyltransferase family.</text>
</comment>
<evidence type="ECO:0000313" key="7">
    <source>
        <dbReference type="Proteomes" id="UP000751190"/>
    </source>
</evidence>
<comment type="caution">
    <text evidence="6">The sequence shown here is derived from an EMBL/GenBank/DDBJ whole genome shotgun (WGS) entry which is preliminary data.</text>
</comment>
<dbReference type="Proteomes" id="UP000751190">
    <property type="component" value="Unassembled WGS sequence"/>
</dbReference>
<dbReference type="GO" id="GO:0032259">
    <property type="term" value="P:methylation"/>
    <property type="evidence" value="ECO:0007669"/>
    <property type="project" value="UniProtKB-KW"/>
</dbReference>
<accession>A0A8J5XNC9</accession>
<dbReference type="InterPro" id="IPR026170">
    <property type="entry name" value="FAM173A/B"/>
</dbReference>
<keyword evidence="7" id="KW-1185">Reference proteome</keyword>
<sequence length="209" mass="21589">MTARFARTRVLGTTAWQGAHGDALLAPFVPSPAIVTAAALDMLALGPADSFLDLGCGDGRVVAAALMRGVRRAVGVEIDAELAHAAEARMLSARRAAARGRPAGPPAVAQIVRADLRGAVAAALLAEATAVFLFLSPAGAAFASSALHADGRALRCVSCDFALPDGGRWRLAESRRVLDLELGLFVPRERRAPEHGARLGLCDAARPVG</sequence>
<evidence type="ECO:0000256" key="4">
    <source>
        <dbReference type="ARBA" id="ARBA00022691"/>
    </source>
</evidence>
<keyword evidence="2" id="KW-0489">Methyltransferase</keyword>
<evidence type="ECO:0000259" key="5">
    <source>
        <dbReference type="Pfam" id="PF08123"/>
    </source>
</evidence>
<dbReference type="OrthoDB" id="66144at2759"/>
<dbReference type="EMBL" id="JAGTXO010000021">
    <property type="protein sequence ID" value="KAG8462355.1"/>
    <property type="molecule type" value="Genomic_DNA"/>
</dbReference>
<gene>
    <name evidence="6" type="ORF">KFE25_012175</name>
</gene>
<organism evidence="6 7">
    <name type="scientific">Diacronema lutheri</name>
    <name type="common">Unicellular marine alga</name>
    <name type="synonym">Monochrysis lutheri</name>
    <dbReference type="NCBI Taxonomy" id="2081491"/>
    <lineage>
        <taxon>Eukaryota</taxon>
        <taxon>Haptista</taxon>
        <taxon>Haptophyta</taxon>
        <taxon>Pavlovophyceae</taxon>
        <taxon>Pavlovales</taxon>
        <taxon>Pavlovaceae</taxon>
        <taxon>Diacronema</taxon>
    </lineage>
</organism>
<evidence type="ECO:0000313" key="6">
    <source>
        <dbReference type="EMBL" id="KAG8462355.1"/>
    </source>
</evidence>